<evidence type="ECO:0000256" key="1">
    <source>
        <dbReference type="SAM" id="Coils"/>
    </source>
</evidence>
<name>A0A0W0ZRS9_9GAMM</name>
<dbReference type="EMBL" id="LNZA01000004">
    <property type="protein sequence ID" value="KTD71885.1"/>
    <property type="molecule type" value="Genomic_DNA"/>
</dbReference>
<keyword evidence="4" id="KW-1185">Reference proteome</keyword>
<feature type="coiled-coil region" evidence="1">
    <location>
        <begin position="562"/>
        <end position="589"/>
    </location>
</feature>
<reference evidence="3 4" key="1">
    <citation type="submission" date="2015-11" db="EMBL/GenBank/DDBJ databases">
        <title>Genomic analysis of 38 Legionella species identifies large and diverse effector repertoires.</title>
        <authorList>
            <person name="Burstein D."/>
            <person name="Amaro F."/>
            <person name="Zusman T."/>
            <person name="Lifshitz Z."/>
            <person name="Cohen O."/>
            <person name="Gilbert J.A."/>
            <person name="Pupko T."/>
            <person name="Shuman H.A."/>
            <person name="Segal G."/>
        </authorList>
    </citation>
    <scope>NUCLEOTIDE SEQUENCE [LARGE SCALE GENOMIC DNA]</scope>
    <source>
        <strain evidence="3 4">ATCC 49180</strain>
    </source>
</reference>
<organism evidence="3 4">
    <name type="scientific">Legionella tucsonensis</name>
    <dbReference type="NCBI Taxonomy" id="40335"/>
    <lineage>
        <taxon>Bacteria</taxon>
        <taxon>Pseudomonadati</taxon>
        <taxon>Pseudomonadota</taxon>
        <taxon>Gammaproteobacteria</taxon>
        <taxon>Legionellales</taxon>
        <taxon>Legionellaceae</taxon>
        <taxon>Legionella</taxon>
    </lineage>
</organism>
<dbReference type="STRING" id="40335.Ltuc_2491"/>
<evidence type="ECO:0000313" key="4">
    <source>
        <dbReference type="Proteomes" id="UP000054693"/>
    </source>
</evidence>
<accession>A0A0W0ZRS9</accession>
<dbReference type="PATRIC" id="fig|40335.7.peg.2656"/>
<dbReference type="SUPFAM" id="SSF51905">
    <property type="entry name" value="FAD/NAD(P)-binding domain"/>
    <property type="match status" value="1"/>
</dbReference>
<dbReference type="AlphaFoldDB" id="A0A0W0ZRS9"/>
<dbReference type="RefSeq" id="WP_058521713.1">
    <property type="nucleotide sequence ID" value="NZ_LNZA01000004.1"/>
</dbReference>
<keyword evidence="1" id="KW-0175">Coiled coil</keyword>
<dbReference type="InterPro" id="IPR036188">
    <property type="entry name" value="FAD/NAD-bd_sf"/>
</dbReference>
<sequence length="598" mass="67764">MPDENYHTVIIGSGPNGLISALVAAKYSGPDEKIAIVGDRFEERGVRQQVLWLNEDIGQFVKELVTEKHFENFVSQGKIRDGHPGFYVKTGDLENLLHQAAIDEEVSSKKIEWVEAKKTPRNESSMTLGPESITITTPNKEERTLGFQNIIDTTGVKRDLIKEINKMPPNNPIKFEKLDTPLPHTKHLVVTFNIPKNSNAEEFSKLLNQNEGHPESLEKLKSEYGWPYPTRPFSKVRVVDNVAYIGVEIPETLNDKEAQWKYAKTLLKDHLPDEAIKDITPITSNGTSYGDKQEQLSISSFDIELGKISKTYVQLPTGRTAFFQGDSSINPLYTTDSGLQTGILQALALAKHFQTISQIPKDASVDEKSKIKNSSLAIFERTNSKILDNIVRLQKDWIATRKDNLNSAEKNHKLLEEIKNIIAKIDKFAMTANSQKAQQISERLKSALPKDIKDYSNLDLTKIIQVVKNEVARLDPHNSHGKHREKAFPKENPRDFIGKHREKVPPKEHPRDFIGKHREKVPPKEHPRDFLGKHREKAFLQEHLTNLLHTAGVSRDSTVTRIENQKNLKERLQTAIKSLSTEAKKLRENLATPSSPKL</sequence>
<dbReference type="Proteomes" id="UP000054693">
    <property type="component" value="Unassembled WGS sequence"/>
</dbReference>
<protein>
    <submittedName>
        <fullName evidence="3">Uncharacterized protein</fullName>
    </submittedName>
</protein>
<feature type="region of interest" description="Disordered" evidence="2">
    <location>
        <begin position="476"/>
        <end position="526"/>
    </location>
</feature>
<comment type="caution">
    <text evidence="3">The sequence shown here is derived from an EMBL/GenBank/DDBJ whole genome shotgun (WGS) entry which is preliminary data.</text>
</comment>
<evidence type="ECO:0000256" key="2">
    <source>
        <dbReference type="SAM" id="MobiDB-lite"/>
    </source>
</evidence>
<proteinExistence type="predicted"/>
<feature type="compositionally biased region" description="Basic and acidic residues" evidence="2">
    <location>
        <begin position="486"/>
        <end position="526"/>
    </location>
</feature>
<gene>
    <name evidence="3" type="ORF">Ltuc_2491</name>
</gene>
<evidence type="ECO:0000313" key="3">
    <source>
        <dbReference type="EMBL" id="KTD71885.1"/>
    </source>
</evidence>